<evidence type="ECO:0000256" key="4">
    <source>
        <dbReference type="ARBA" id="ARBA00022679"/>
    </source>
</evidence>
<keyword evidence="5" id="KW-0472">Membrane</keyword>
<proteinExistence type="predicted"/>
<evidence type="ECO:0000256" key="1">
    <source>
        <dbReference type="ARBA" id="ARBA00022475"/>
    </source>
</evidence>
<reference evidence="6 7" key="1">
    <citation type="submission" date="2017-08" db="EMBL/GenBank/DDBJ databases">
        <title>Infants hospitalized years apart are colonized by the same room-sourced microbial strains.</title>
        <authorList>
            <person name="Brooks B."/>
            <person name="Olm M.R."/>
            <person name="Firek B.A."/>
            <person name="Baker R."/>
            <person name="Thomas B.C."/>
            <person name="Morowitz M.J."/>
            <person name="Banfield J.F."/>
        </authorList>
    </citation>
    <scope>NUCLEOTIDE SEQUENCE [LARGE SCALE GENOMIC DNA]</scope>
    <source>
        <strain evidence="6">S2_018_000_R2_104</strain>
    </source>
</reference>
<dbReference type="Proteomes" id="UP000249557">
    <property type="component" value="Unassembled WGS sequence"/>
</dbReference>
<organism evidence="6 7">
    <name type="scientific">Micavibrio aeruginosavorus</name>
    <dbReference type="NCBI Taxonomy" id="349221"/>
    <lineage>
        <taxon>Bacteria</taxon>
        <taxon>Pseudomonadati</taxon>
        <taxon>Bdellovibrionota</taxon>
        <taxon>Bdellovibrionia</taxon>
        <taxon>Bdellovibrionales</taxon>
        <taxon>Pseudobdellovibrionaceae</taxon>
        <taxon>Micavibrio</taxon>
    </lineage>
</organism>
<evidence type="ECO:0000313" key="6">
    <source>
        <dbReference type="EMBL" id="PZO85707.1"/>
    </source>
</evidence>
<evidence type="ECO:0000256" key="3">
    <source>
        <dbReference type="ARBA" id="ARBA00022676"/>
    </source>
</evidence>
<name>A0A2W4ZX85_9BACT</name>
<dbReference type="AlphaFoldDB" id="A0A2W4ZX85"/>
<keyword evidence="3" id="KW-0328">Glycosyltransferase</keyword>
<dbReference type="InterPro" id="IPR009993">
    <property type="entry name" value="WecF"/>
</dbReference>
<comment type="caution">
    <text evidence="6">The sequence shown here is derived from an EMBL/GenBank/DDBJ whole genome shotgun (WGS) entry which is preliminary data.</text>
</comment>
<dbReference type="GO" id="GO:0008417">
    <property type="term" value="F:fucosyltransferase activity"/>
    <property type="evidence" value="ECO:0007669"/>
    <property type="project" value="InterPro"/>
</dbReference>
<keyword evidence="4" id="KW-0808">Transferase</keyword>
<accession>A0A2W4ZX85</accession>
<dbReference type="EMBL" id="QFNK01000143">
    <property type="protein sequence ID" value="PZO85707.1"/>
    <property type="molecule type" value="Genomic_DNA"/>
</dbReference>
<dbReference type="GO" id="GO:0009246">
    <property type="term" value="P:enterobacterial common antigen biosynthetic process"/>
    <property type="evidence" value="ECO:0007669"/>
    <property type="project" value="InterPro"/>
</dbReference>
<dbReference type="Pfam" id="PF07429">
    <property type="entry name" value="Glyco_transf_56"/>
    <property type="match status" value="1"/>
</dbReference>
<keyword evidence="2" id="KW-0997">Cell inner membrane</keyword>
<sequence length="342" mass="39335">MMILHLCKHDKFIPGLIDFMRRHFAHQDHAFITYGDKAAYPYAEGADTIHFDDLRPARKQLRKAMERADKIILHCFYNPPLSRLLFLNPELARKCYWSIWGYDLYKFRETPGTLHGHINEFCRRSAMKNFRGIISCVEGDAKLARHAYGMTAPFHECISYTSNLYNGGFADKTSNECLSIQIGNSADPSNNHMEVMDRLRPYKDENILIYCPLSYGDAVYAKDVEERGRELFGTRFVAIKNFMSPKNYRKLQSSIDIAIFAHHRQQGMGNIITLLGMGKKVYMRSNVTTWDCLKKCGAELYDLEELDLTRIAPDVAAKNNLAIAGYFSEENMASQYAVIFRS</sequence>
<protein>
    <recommendedName>
        <fullName evidence="8">4-alpha-L-fucosyltransferase</fullName>
    </recommendedName>
</protein>
<evidence type="ECO:0000313" key="7">
    <source>
        <dbReference type="Proteomes" id="UP000249557"/>
    </source>
</evidence>
<evidence type="ECO:0000256" key="5">
    <source>
        <dbReference type="ARBA" id="ARBA00023136"/>
    </source>
</evidence>
<evidence type="ECO:0000256" key="2">
    <source>
        <dbReference type="ARBA" id="ARBA00022519"/>
    </source>
</evidence>
<keyword evidence="1" id="KW-1003">Cell membrane</keyword>
<evidence type="ECO:0008006" key="8">
    <source>
        <dbReference type="Google" id="ProtNLM"/>
    </source>
</evidence>
<gene>
    <name evidence="6" type="ORF">DI626_07335</name>
</gene>